<dbReference type="EMBL" id="HBUF01278677">
    <property type="protein sequence ID" value="CAG6686859.1"/>
    <property type="molecule type" value="Transcribed_RNA"/>
</dbReference>
<protein>
    <submittedName>
        <fullName evidence="1">Uncharacterized protein</fullName>
    </submittedName>
</protein>
<dbReference type="EMBL" id="HBUF01278681">
    <property type="protein sequence ID" value="CAG6686863.1"/>
    <property type="molecule type" value="Transcribed_RNA"/>
</dbReference>
<proteinExistence type="predicted"/>
<evidence type="ECO:0000313" key="1">
    <source>
        <dbReference type="EMBL" id="CAG6686863.1"/>
    </source>
</evidence>
<reference evidence="1" key="1">
    <citation type="submission" date="2021-05" db="EMBL/GenBank/DDBJ databases">
        <authorList>
            <person name="Alioto T."/>
            <person name="Alioto T."/>
            <person name="Gomez Garrido J."/>
        </authorList>
    </citation>
    <scope>NUCLEOTIDE SEQUENCE</scope>
</reference>
<sequence length="108" mass="12454">MSSVERGPPETTMSQCGRFEVVVVPAFTFGKRSVLQSVSLYGRIRDNWPPRGRVHAKIGLKSYKKSFDFRPTSPTRLPIENLFLIQITGMVFNQQISTHFLFRHQLEQ</sequence>
<name>A0A8D8X7J8_9HEMI</name>
<accession>A0A8D8X7J8</accession>
<dbReference type="AlphaFoldDB" id="A0A8D8X7J8"/>
<organism evidence="1">
    <name type="scientific">Cacopsylla melanoneura</name>
    <dbReference type="NCBI Taxonomy" id="428564"/>
    <lineage>
        <taxon>Eukaryota</taxon>
        <taxon>Metazoa</taxon>
        <taxon>Ecdysozoa</taxon>
        <taxon>Arthropoda</taxon>
        <taxon>Hexapoda</taxon>
        <taxon>Insecta</taxon>
        <taxon>Pterygota</taxon>
        <taxon>Neoptera</taxon>
        <taxon>Paraneoptera</taxon>
        <taxon>Hemiptera</taxon>
        <taxon>Sternorrhyncha</taxon>
        <taxon>Psylloidea</taxon>
        <taxon>Psyllidae</taxon>
        <taxon>Psyllinae</taxon>
        <taxon>Cacopsylla</taxon>
    </lineage>
</organism>